<dbReference type="Proteomes" id="UP000838756">
    <property type="component" value="Unassembled WGS sequence"/>
</dbReference>
<dbReference type="AlphaFoldDB" id="A0A8S4S1P3"/>
<sequence>MTFEYGIALEAEYTGCQRCIGRNTRALSEARRTTELHRNNCSVQPGRSMQSPPTPPFPPPGHGCRSSWRWCATSIDPAVASGSQMSLNFGPL</sequence>
<keyword evidence="3" id="KW-1185">Reference proteome</keyword>
<evidence type="ECO:0000313" key="2">
    <source>
        <dbReference type="EMBL" id="CAH2244289.1"/>
    </source>
</evidence>
<protein>
    <submittedName>
        <fullName evidence="2">Jg7755 protein</fullName>
    </submittedName>
</protein>
<accession>A0A8S4S1P3</accession>
<evidence type="ECO:0000313" key="3">
    <source>
        <dbReference type="Proteomes" id="UP000838756"/>
    </source>
</evidence>
<proteinExistence type="predicted"/>
<dbReference type="OrthoDB" id="7446444at2759"/>
<feature type="compositionally biased region" description="Pro residues" evidence="1">
    <location>
        <begin position="52"/>
        <end position="61"/>
    </location>
</feature>
<evidence type="ECO:0000256" key="1">
    <source>
        <dbReference type="SAM" id="MobiDB-lite"/>
    </source>
</evidence>
<reference evidence="2" key="1">
    <citation type="submission" date="2022-03" db="EMBL/GenBank/DDBJ databases">
        <authorList>
            <person name="Lindestad O."/>
        </authorList>
    </citation>
    <scope>NUCLEOTIDE SEQUENCE</scope>
</reference>
<organism evidence="2 3">
    <name type="scientific">Pararge aegeria aegeria</name>
    <dbReference type="NCBI Taxonomy" id="348720"/>
    <lineage>
        <taxon>Eukaryota</taxon>
        <taxon>Metazoa</taxon>
        <taxon>Ecdysozoa</taxon>
        <taxon>Arthropoda</taxon>
        <taxon>Hexapoda</taxon>
        <taxon>Insecta</taxon>
        <taxon>Pterygota</taxon>
        <taxon>Neoptera</taxon>
        <taxon>Endopterygota</taxon>
        <taxon>Lepidoptera</taxon>
        <taxon>Glossata</taxon>
        <taxon>Ditrysia</taxon>
        <taxon>Papilionoidea</taxon>
        <taxon>Nymphalidae</taxon>
        <taxon>Satyrinae</taxon>
        <taxon>Satyrini</taxon>
        <taxon>Parargina</taxon>
        <taxon>Pararge</taxon>
    </lineage>
</organism>
<feature type="compositionally biased region" description="Polar residues" evidence="1">
    <location>
        <begin position="39"/>
        <end position="51"/>
    </location>
</feature>
<name>A0A8S4S1P3_9NEOP</name>
<gene>
    <name evidence="2" type="primary">jg7755</name>
    <name evidence="2" type="ORF">PAEG_LOCUS20258</name>
</gene>
<comment type="caution">
    <text evidence="2">The sequence shown here is derived from an EMBL/GenBank/DDBJ whole genome shotgun (WGS) entry which is preliminary data.</text>
</comment>
<dbReference type="EMBL" id="CAKXAJ010025817">
    <property type="protein sequence ID" value="CAH2244289.1"/>
    <property type="molecule type" value="Genomic_DNA"/>
</dbReference>
<feature type="region of interest" description="Disordered" evidence="1">
    <location>
        <begin position="36"/>
        <end position="62"/>
    </location>
</feature>